<organism evidence="2 3">
    <name type="scientific">Hermetia illucens</name>
    <name type="common">Black soldier fly</name>
    <dbReference type="NCBI Taxonomy" id="343691"/>
    <lineage>
        <taxon>Eukaryota</taxon>
        <taxon>Metazoa</taxon>
        <taxon>Ecdysozoa</taxon>
        <taxon>Arthropoda</taxon>
        <taxon>Hexapoda</taxon>
        <taxon>Insecta</taxon>
        <taxon>Pterygota</taxon>
        <taxon>Neoptera</taxon>
        <taxon>Endopterygota</taxon>
        <taxon>Diptera</taxon>
        <taxon>Brachycera</taxon>
        <taxon>Stratiomyomorpha</taxon>
        <taxon>Stratiomyidae</taxon>
        <taxon>Hermetiinae</taxon>
        <taxon>Hermetia</taxon>
    </lineage>
</organism>
<reference evidence="2 3" key="1">
    <citation type="submission" date="2020-11" db="EMBL/GenBank/DDBJ databases">
        <authorList>
            <person name="Wallbank WR R."/>
            <person name="Pardo Diaz C."/>
            <person name="Kozak K."/>
            <person name="Martin S."/>
            <person name="Jiggins C."/>
            <person name="Moest M."/>
            <person name="Warren A I."/>
            <person name="Generalovic N T."/>
            <person name="Byers J.R.P. K."/>
            <person name="Montejo-Kovacevich G."/>
            <person name="Yen C E."/>
        </authorList>
    </citation>
    <scope>NUCLEOTIDE SEQUENCE [LARGE SCALE GENOMIC DNA]</scope>
</reference>
<name>A0A7R8YMY5_HERIL</name>
<feature type="region of interest" description="Disordered" evidence="1">
    <location>
        <begin position="53"/>
        <end position="96"/>
    </location>
</feature>
<dbReference type="Proteomes" id="UP000594454">
    <property type="component" value="Chromosome 1"/>
</dbReference>
<evidence type="ECO:0000313" key="3">
    <source>
        <dbReference type="Proteomes" id="UP000594454"/>
    </source>
</evidence>
<sequence>MTDRAPAPLPRINSSKKKGNVKEAGVVTTVPKTTTTTTSTTVATATFTTVASSSPSSCVATTSTSTTASSNIGAGGDGSGSSSGNNNLADGGKDTVTKTRHCTSLPLFYSSNNAITYTKRVFIYLLILHLDI</sequence>
<feature type="region of interest" description="Disordered" evidence="1">
    <location>
        <begin position="1"/>
        <end position="25"/>
    </location>
</feature>
<proteinExistence type="predicted"/>
<accession>A0A7R8YMY5</accession>
<evidence type="ECO:0000256" key="1">
    <source>
        <dbReference type="SAM" id="MobiDB-lite"/>
    </source>
</evidence>
<dbReference type="EMBL" id="LR899009">
    <property type="protein sequence ID" value="CAD7077910.1"/>
    <property type="molecule type" value="Genomic_DNA"/>
</dbReference>
<dbReference type="AlphaFoldDB" id="A0A7R8YMY5"/>
<protein>
    <submittedName>
        <fullName evidence="2">Uncharacterized protein</fullName>
    </submittedName>
</protein>
<gene>
    <name evidence="2" type="ORF">HERILL_LOCUS1209</name>
</gene>
<feature type="compositionally biased region" description="Low complexity" evidence="1">
    <location>
        <begin position="53"/>
        <end position="72"/>
    </location>
</feature>
<keyword evidence="3" id="KW-1185">Reference proteome</keyword>
<evidence type="ECO:0000313" key="2">
    <source>
        <dbReference type="EMBL" id="CAD7077910.1"/>
    </source>
</evidence>
<dbReference type="InParanoid" id="A0A7R8YMY5"/>